<name>A0A6I2UG50_9FIRM</name>
<dbReference type="AlphaFoldDB" id="A0A6I2UG50"/>
<keyword evidence="3" id="KW-1185">Reference proteome</keyword>
<accession>A0A6I2UG50</accession>
<protein>
    <submittedName>
        <fullName evidence="2">DUF1659 domain-containing protein</fullName>
    </submittedName>
</protein>
<dbReference type="RefSeq" id="WP_154406308.1">
    <property type="nucleotide sequence ID" value="NZ_JAQXJM010000067.1"/>
</dbReference>
<dbReference type="Proteomes" id="UP000433181">
    <property type="component" value="Unassembled WGS sequence"/>
</dbReference>
<feature type="domain" description="DUF1659" evidence="1">
    <location>
        <begin position="7"/>
        <end position="71"/>
    </location>
</feature>
<evidence type="ECO:0000313" key="2">
    <source>
        <dbReference type="EMBL" id="MSU08151.1"/>
    </source>
</evidence>
<comment type="caution">
    <text evidence="2">The sequence shown here is derived from an EMBL/GenBank/DDBJ whole genome shotgun (WGS) entry which is preliminary data.</text>
</comment>
<dbReference type="EMBL" id="VUNR01000005">
    <property type="protein sequence ID" value="MSU08151.1"/>
    <property type="molecule type" value="Genomic_DNA"/>
</dbReference>
<organism evidence="2 3">
    <name type="scientific">Anaerovibrio slackiae</name>
    <dbReference type="NCBI Taxonomy" id="2652309"/>
    <lineage>
        <taxon>Bacteria</taxon>
        <taxon>Bacillati</taxon>
        <taxon>Bacillota</taxon>
        <taxon>Negativicutes</taxon>
        <taxon>Selenomonadales</taxon>
        <taxon>Selenomonadaceae</taxon>
        <taxon>Anaerovibrio</taxon>
    </lineage>
</organism>
<evidence type="ECO:0000259" key="1">
    <source>
        <dbReference type="Pfam" id="PF07872"/>
    </source>
</evidence>
<sequence length="72" mass="7375">MSTLMDNHSTLKLKLETGTNAKGDATCSTKSFGGINPGLTDDELLGIADGLAGLQSHALAEVDRVDTSVLSA</sequence>
<gene>
    <name evidence="2" type="ORF">FYJ84_03980</name>
</gene>
<dbReference type="InterPro" id="IPR012454">
    <property type="entry name" value="DUF1659"/>
</dbReference>
<proteinExistence type="predicted"/>
<dbReference type="GeneID" id="96778065"/>
<evidence type="ECO:0000313" key="3">
    <source>
        <dbReference type="Proteomes" id="UP000433181"/>
    </source>
</evidence>
<dbReference type="Pfam" id="PF07872">
    <property type="entry name" value="DUF1659"/>
    <property type="match status" value="1"/>
</dbReference>
<reference evidence="2 3" key="1">
    <citation type="submission" date="2019-08" db="EMBL/GenBank/DDBJ databases">
        <title>In-depth cultivation of the pig gut microbiome towards novel bacterial diversity and tailored functional studies.</title>
        <authorList>
            <person name="Wylensek D."/>
            <person name="Hitch T.C.A."/>
            <person name="Clavel T."/>
        </authorList>
    </citation>
    <scope>NUCLEOTIDE SEQUENCE [LARGE SCALE GENOMIC DNA]</scope>
    <source>
        <strain evidence="2 3">WCA-693-APC-5D-A</strain>
    </source>
</reference>